<feature type="transmembrane region" description="Helical" evidence="6">
    <location>
        <begin position="498"/>
        <end position="520"/>
    </location>
</feature>
<protein>
    <recommendedName>
        <fullName evidence="7">STAS domain-containing protein</fullName>
    </recommendedName>
</protein>
<dbReference type="InterPro" id="IPR011547">
    <property type="entry name" value="SLC26A/SulP_dom"/>
</dbReference>
<comment type="subcellular location">
    <subcellularLocation>
        <location evidence="1">Membrane</location>
        <topology evidence="1">Multi-pass membrane protein</topology>
    </subcellularLocation>
</comment>
<feature type="transmembrane region" description="Helical" evidence="6">
    <location>
        <begin position="246"/>
        <end position="264"/>
    </location>
</feature>
<feature type="region of interest" description="Disordered" evidence="5">
    <location>
        <begin position="1"/>
        <end position="75"/>
    </location>
</feature>
<feature type="transmembrane region" description="Helical" evidence="6">
    <location>
        <begin position="181"/>
        <end position="198"/>
    </location>
</feature>
<evidence type="ECO:0000259" key="7">
    <source>
        <dbReference type="PROSITE" id="PS50801"/>
    </source>
</evidence>
<feature type="transmembrane region" description="Helical" evidence="6">
    <location>
        <begin position="133"/>
        <end position="152"/>
    </location>
</feature>
<feature type="transmembrane region" description="Helical" evidence="6">
    <location>
        <begin position="402"/>
        <end position="422"/>
    </location>
</feature>
<accession>A0ABP0F5Z5</accession>
<name>A0ABP0F5Z5_CLALP</name>
<evidence type="ECO:0000313" key="9">
    <source>
        <dbReference type="Proteomes" id="UP001642483"/>
    </source>
</evidence>
<organism evidence="8 9">
    <name type="scientific">Clavelina lepadiformis</name>
    <name type="common">Light-bulb sea squirt</name>
    <name type="synonym">Ascidia lepadiformis</name>
    <dbReference type="NCBI Taxonomy" id="159417"/>
    <lineage>
        <taxon>Eukaryota</taxon>
        <taxon>Metazoa</taxon>
        <taxon>Chordata</taxon>
        <taxon>Tunicata</taxon>
        <taxon>Ascidiacea</taxon>
        <taxon>Aplousobranchia</taxon>
        <taxon>Clavelinidae</taxon>
        <taxon>Clavelina</taxon>
    </lineage>
</organism>
<evidence type="ECO:0000256" key="6">
    <source>
        <dbReference type="SAM" id="Phobius"/>
    </source>
</evidence>
<dbReference type="SUPFAM" id="SSF52091">
    <property type="entry name" value="SpoIIaa-like"/>
    <property type="match status" value="1"/>
</dbReference>
<dbReference type="Pfam" id="PF01740">
    <property type="entry name" value="STAS"/>
    <property type="match status" value="1"/>
</dbReference>
<evidence type="ECO:0000313" key="8">
    <source>
        <dbReference type="EMBL" id="CAK8675131.1"/>
    </source>
</evidence>
<keyword evidence="4 6" id="KW-0472">Membrane</keyword>
<keyword evidence="9" id="KW-1185">Reference proteome</keyword>
<feature type="transmembrane region" description="Helical" evidence="6">
    <location>
        <begin position="472"/>
        <end position="492"/>
    </location>
</feature>
<proteinExistence type="predicted"/>
<feature type="transmembrane region" description="Helical" evidence="6">
    <location>
        <begin position="158"/>
        <end position="174"/>
    </location>
</feature>
<feature type="domain" description="STAS" evidence="7">
    <location>
        <begin position="568"/>
        <end position="679"/>
    </location>
</feature>
<evidence type="ECO:0000256" key="1">
    <source>
        <dbReference type="ARBA" id="ARBA00004141"/>
    </source>
</evidence>
<dbReference type="Pfam" id="PF00916">
    <property type="entry name" value="Sulfate_transp"/>
    <property type="match status" value="1"/>
</dbReference>
<dbReference type="Gene3D" id="3.30.750.24">
    <property type="entry name" value="STAS domain"/>
    <property type="match status" value="1"/>
</dbReference>
<feature type="compositionally biased region" description="Basic and acidic residues" evidence="5">
    <location>
        <begin position="64"/>
        <end position="75"/>
    </location>
</feature>
<feature type="transmembrane region" description="Helical" evidence="6">
    <location>
        <begin position="532"/>
        <end position="564"/>
    </location>
</feature>
<keyword evidence="2 6" id="KW-0812">Transmembrane</keyword>
<sequence length="686" mass="75789">MDDKIVEEIEQSGVNNAPEYKLVSSASSSEKNHPQLSDNEVITLITSPIMPSEETIPPANNDENNERENEKSEQRKMPVVYQLRHGAEVASKKIGSGCTRYWSSTCSVDTVKQKLPIITWLPNYRLKTLKCDLIAGLTVGLTVIPQGMAYAALAGLELQYGLYSAFLGSFIYCLMGTSKDITMGPTAIMSILVHTYAADPWKVHEEGAENTTNVTLAVLLTFACGIVQLLMSLFKLGFLVRYISHPVITGFTSAAAIVIATTQLKKLFGLKAPKGFFPTIITIFRDIKQTKVFDITLGLCCMIVLFLLKFAKERWTKSKEGDKMYIKILRKILWFAGTGRNVIIVVVTASIAYAITDIEIPVEERPLTLTRNITGGLPPFRLPDFTYHNGNRTIEFPELLEALGSGLAVVPLMAFLESVAIAKAFGRKNRYKVDPSQELLTVGVSNFLSSFVSSYPITGSFGRSAVNAQSNVMTPMGGVFTGTVVLLALQFLSDAFQYIPSAALGAVIIMAVMNLFDFAAMRHIWHVNKLDVFPLAVTFFCCFWHIAYGIMIGIGVSLLVLLAAHVRPKAKTEKTGDITTIKIGRGLDYPGAEYIEDKLQDEADKGDCKIVILDCENVTNLDYSAAEAIYHGAEALHHVNISLKICGLMEKHEKMLKRQNVIKYHVKFYDDTEEAILDTIPSEEQV</sequence>
<feature type="compositionally biased region" description="Polar residues" evidence="5">
    <location>
        <begin position="24"/>
        <end position="46"/>
    </location>
</feature>
<dbReference type="InterPro" id="IPR001902">
    <property type="entry name" value="SLC26A/SulP_fam"/>
</dbReference>
<evidence type="ECO:0000256" key="2">
    <source>
        <dbReference type="ARBA" id="ARBA00022692"/>
    </source>
</evidence>
<dbReference type="EMBL" id="CAWYQH010000013">
    <property type="protein sequence ID" value="CAK8675131.1"/>
    <property type="molecule type" value="Genomic_DNA"/>
</dbReference>
<evidence type="ECO:0000256" key="4">
    <source>
        <dbReference type="ARBA" id="ARBA00023136"/>
    </source>
</evidence>
<dbReference type="PANTHER" id="PTHR11814">
    <property type="entry name" value="SULFATE TRANSPORTER"/>
    <property type="match status" value="1"/>
</dbReference>
<evidence type="ECO:0000256" key="5">
    <source>
        <dbReference type="SAM" id="MobiDB-lite"/>
    </source>
</evidence>
<feature type="transmembrane region" description="Helical" evidence="6">
    <location>
        <begin position="214"/>
        <end position="234"/>
    </location>
</feature>
<gene>
    <name evidence="8" type="ORF">CVLEPA_LOCUS4747</name>
</gene>
<evidence type="ECO:0000256" key="3">
    <source>
        <dbReference type="ARBA" id="ARBA00022989"/>
    </source>
</evidence>
<feature type="transmembrane region" description="Helical" evidence="6">
    <location>
        <begin position="332"/>
        <end position="355"/>
    </location>
</feature>
<dbReference type="InterPro" id="IPR036513">
    <property type="entry name" value="STAS_dom_sf"/>
</dbReference>
<dbReference type="PROSITE" id="PS50801">
    <property type="entry name" value="STAS"/>
    <property type="match status" value="1"/>
</dbReference>
<keyword evidence="3 6" id="KW-1133">Transmembrane helix</keyword>
<reference evidence="8 9" key="1">
    <citation type="submission" date="2024-02" db="EMBL/GenBank/DDBJ databases">
        <authorList>
            <person name="Daric V."/>
            <person name="Darras S."/>
        </authorList>
    </citation>
    <scope>NUCLEOTIDE SEQUENCE [LARGE SCALE GENOMIC DNA]</scope>
</reference>
<dbReference type="NCBIfam" id="TIGR00815">
    <property type="entry name" value="sulP"/>
    <property type="match status" value="1"/>
</dbReference>
<dbReference type="Proteomes" id="UP001642483">
    <property type="component" value="Unassembled WGS sequence"/>
</dbReference>
<dbReference type="CDD" id="cd07042">
    <property type="entry name" value="STAS_SulP_like_sulfate_transporter"/>
    <property type="match status" value="1"/>
</dbReference>
<feature type="transmembrane region" description="Helical" evidence="6">
    <location>
        <begin position="292"/>
        <end position="311"/>
    </location>
</feature>
<comment type="caution">
    <text evidence="8">The sequence shown here is derived from an EMBL/GenBank/DDBJ whole genome shotgun (WGS) entry which is preliminary data.</text>
</comment>
<dbReference type="InterPro" id="IPR002645">
    <property type="entry name" value="STAS_dom"/>
</dbReference>